<evidence type="ECO:0000313" key="2">
    <source>
        <dbReference type="EMBL" id="PKT67323.1"/>
    </source>
</evidence>
<dbReference type="RefSeq" id="WP_162684408.1">
    <property type="nucleotide sequence ID" value="NZ_JBHJSK010000048.1"/>
</dbReference>
<reference evidence="2 3" key="1">
    <citation type="submission" date="2017-12" db="EMBL/GenBank/DDBJ databases">
        <title>Streptomyces populusis sp. nov., a novel endophytic actinobacterium isolated from stems of Populus adenopoda Maxim.</title>
        <authorList>
            <person name="Wang Z."/>
        </authorList>
    </citation>
    <scope>NUCLEOTIDE SEQUENCE [LARGE SCALE GENOMIC DNA]</scope>
    <source>
        <strain evidence="2 3">A249</strain>
    </source>
</reference>
<accession>A0A2I0SBP3</accession>
<protein>
    <submittedName>
        <fullName evidence="2">Chromosome partitioning protein</fullName>
    </submittedName>
</protein>
<feature type="compositionally biased region" description="Basic and acidic residues" evidence="1">
    <location>
        <begin position="58"/>
        <end position="77"/>
    </location>
</feature>
<feature type="region of interest" description="Disordered" evidence="1">
    <location>
        <begin position="53"/>
        <end position="77"/>
    </location>
</feature>
<organism evidence="2 3">
    <name type="scientific">Streptomyces populi</name>
    <dbReference type="NCBI Taxonomy" id="2058924"/>
    <lineage>
        <taxon>Bacteria</taxon>
        <taxon>Bacillati</taxon>
        <taxon>Actinomycetota</taxon>
        <taxon>Actinomycetes</taxon>
        <taxon>Kitasatosporales</taxon>
        <taxon>Streptomycetaceae</taxon>
        <taxon>Streptomyces</taxon>
    </lineage>
</organism>
<dbReference type="Proteomes" id="UP000236178">
    <property type="component" value="Unassembled WGS sequence"/>
</dbReference>
<dbReference type="EMBL" id="PJOS01000187">
    <property type="protein sequence ID" value="PKT67323.1"/>
    <property type="molecule type" value="Genomic_DNA"/>
</dbReference>
<evidence type="ECO:0000313" key="3">
    <source>
        <dbReference type="Proteomes" id="UP000236178"/>
    </source>
</evidence>
<keyword evidence="3" id="KW-1185">Reference proteome</keyword>
<evidence type="ECO:0000256" key="1">
    <source>
        <dbReference type="SAM" id="MobiDB-lite"/>
    </source>
</evidence>
<proteinExistence type="predicted"/>
<feature type="region of interest" description="Disordered" evidence="1">
    <location>
        <begin position="124"/>
        <end position="167"/>
    </location>
</feature>
<comment type="caution">
    <text evidence="2">The sequence shown here is derived from an EMBL/GenBank/DDBJ whole genome shotgun (WGS) entry which is preliminary data.</text>
</comment>
<sequence>MVPGVEIAVGYVCAWLVGKARRVAGRADAEIDQGLDAGMDRLHRLVSAKLGTDPALARAREEADAGEGEREPSERTRQRLILALEEAAETDHDFAAALAQALAAVQAAGPVDVAFATGTAKATNGATASTGVVRPGGTGPGSATAEHTGDATADGTNSKASTGVDYS</sequence>
<dbReference type="AlphaFoldDB" id="A0A2I0SBP3"/>
<gene>
    <name evidence="2" type="ORF">CW362_41090</name>
</gene>
<feature type="compositionally biased region" description="Low complexity" evidence="1">
    <location>
        <begin position="124"/>
        <end position="133"/>
    </location>
</feature>
<name>A0A2I0SBP3_9ACTN</name>